<dbReference type="EMBL" id="QHCT01000019">
    <property type="protein sequence ID" value="RHX83633.1"/>
    <property type="molecule type" value="Genomic_DNA"/>
</dbReference>
<gene>
    <name evidence="1" type="ORF">DLM75_23810</name>
</gene>
<comment type="caution">
    <text evidence="1">The sequence shown here is derived from an EMBL/GenBank/DDBJ whole genome shotgun (WGS) entry which is preliminary data.</text>
</comment>
<organism evidence="1 2">
    <name type="scientific">Leptospira stimsonii</name>
    <dbReference type="NCBI Taxonomy" id="2202203"/>
    <lineage>
        <taxon>Bacteria</taxon>
        <taxon>Pseudomonadati</taxon>
        <taxon>Spirochaetota</taxon>
        <taxon>Spirochaetia</taxon>
        <taxon>Leptospirales</taxon>
        <taxon>Leptospiraceae</taxon>
        <taxon>Leptospira</taxon>
    </lineage>
</organism>
<dbReference type="RefSeq" id="WP_118971003.1">
    <property type="nucleotide sequence ID" value="NZ_QHCT01000019.1"/>
</dbReference>
<dbReference type="AlphaFoldDB" id="A0A396YNC9"/>
<sequence length="78" mass="9218">MKIFINFKLIALFLLINGCFLIPNRTFEKTCNRNADKINLLLLLCQSECLTEQRLSIEEQLVIFQINEEQRKEKCNPD</sequence>
<reference evidence="2" key="1">
    <citation type="submission" date="2018-05" db="EMBL/GenBank/DDBJ databases">
        <title>Leptospira yasudae sp. nov. and Leptospira stimsonii sp. nov., two pathogenic species of the genus Leptospira isolated from environmental sources.</title>
        <authorList>
            <person name="Casanovas-Massana A."/>
            <person name="Hamond C."/>
            <person name="Santos L.A."/>
            <person name="Hacker K.P."/>
            <person name="Balassiano I."/>
            <person name="Medeiros M.A."/>
            <person name="Reis M.G."/>
            <person name="Ko A.I."/>
            <person name="Wunder E.A."/>
        </authorList>
    </citation>
    <scope>NUCLEOTIDE SEQUENCE [LARGE SCALE GENOMIC DNA]</scope>
    <source>
        <strain evidence="2">Yale</strain>
    </source>
</reference>
<accession>A0A396YNC9</accession>
<evidence type="ECO:0000313" key="2">
    <source>
        <dbReference type="Proteomes" id="UP000265798"/>
    </source>
</evidence>
<dbReference type="Proteomes" id="UP000265798">
    <property type="component" value="Unassembled WGS sequence"/>
</dbReference>
<name>A0A396YNC9_9LEPT</name>
<proteinExistence type="predicted"/>
<evidence type="ECO:0000313" key="1">
    <source>
        <dbReference type="EMBL" id="RHX83633.1"/>
    </source>
</evidence>
<protein>
    <submittedName>
        <fullName evidence="1">Uncharacterized protein</fullName>
    </submittedName>
</protein>